<accession>A0A0K2V785</accession>
<organism evidence="2">
    <name type="scientific">Lepeophtheirus salmonis</name>
    <name type="common">Salmon louse</name>
    <name type="synonym">Caligus salmonis</name>
    <dbReference type="NCBI Taxonomy" id="72036"/>
    <lineage>
        <taxon>Eukaryota</taxon>
        <taxon>Metazoa</taxon>
        <taxon>Ecdysozoa</taxon>
        <taxon>Arthropoda</taxon>
        <taxon>Crustacea</taxon>
        <taxon>Multicrustacea</taxon>
        <taxon>Hexanauplia</taxon>
        <taxon>Copepoda</taxon>
        <taxon>Siphonostomatoida</taxon>
        <taxon>Caligidae</taxon>
        <taxon>Lepeophtheirus</taxon>
    </lineage>
</organism>
<evidence type="ECO:0000256" key="1">
    <source>
        <dbReference type="SAM" id="Phobius"/>
    </source>
</evidence>
<sequence length="75" mass="8814">MTTAYGKKNHSSEYPFQKIKVLPKKYTKFSSMLNVVNPICFLAVPLICNWYYKEGFFFPIQLSLKVFLPFNCHVD</sequence>
<dbReference type="AlphaFoldDB" id="A0A0K2V785"/>
<dbReference type="EMBL" id="HACA01028445">
    <property type="protein sequence ID" value="CDW45806.1"/>
    <property type="molecule type" value="Transcribed_RNA"/>
</dbReference>
<proteinExistence type="predicted"/>
<keyword evidence="1" id="KW-0472">Membrane</keyword>
<evidence type="ECO:0000313" key="2">
    <source>
        <dbReference type="EMBL" id="CDW45806.1"/>
    </source>
</evidence>
<keyword evidence="1" id="KW-1133">Transmembrane helix</keyword>
<name>A0A0K2V785_LEPSM</name>
<reference evidence="2" key="1">
    <citation type="submission" date="2014-05" db="EMBL/GenBank/DDBJ databases">
        <authorList>
            <person name="Chronopoulou M."/>
        </authorList>
    </citation>
    <scope>NUCLEOTIDE SEQUENCE</scope>
    <source>
        <tissue evidence="2">Whole organism</tissue>
    </source>
</reference>
<feature type="transmembrane region" description="Helical" evidence="1">
    <location>
        <begin position="32"/>
        <end position="52"/>
    </location>
</feature>
<protein>
    <submittedName>
        <fullName evidence="2">Uncharacterized protein</fullName>
    </submittedName>
</protein>
<keyword evidence="1" id="KW-0812">Transmembrane</keyword>